<protein>
    <submittedName>
        <fullName evidence="1">Uncharacterized protein</fullName>
    </submittedName>
</protein>
<reference evidence="1" key="1">
    <citation type="submission" date="2018-05" db="EMBL/GenBank/DDBJ databases">
        <authorList>
            <person name="Lanie J.A."/>
            <person name="Ng W.-L."/>
            <person name="Kazmierczak K.M."/>
            <person name="Andrzejewski T.M."/>
            <person name="Davidsen T.M."/>
            <person name="Wayne K.J."/>
            <person name="Tettelin H."/>
            <person name="Glass J.I."/>
            <person name="Rusch D."/>
            <person name="Podicherti R."/>
            <person name="Tsui H.-C.T."/>
            <person name="Winkler M.E."/>
        </authorList>
    </citation>
    <scope>NUCLEOTIDE SEQUENCE</scope>
</reference>
<gene>
    <name evidence="1" type="ORF">METZ01_LOCUS149562</name>
</gene>
<evidence type="ECO:0000313" key="1">
    <source>
        <dbReference type="EMBL" id="SVA96708.1"/>
    </source>
</evidence>
<dbReference type="AlphaFoldDB" id="A0A382A591"/>
<feature type="non-terminal residue" evidence="1">
    <location>
        <position position="1"/>
    </location>
</feature>
<dbReference type="EMBL" id="UINC01023970">
    <property type="protein sequence ID" value="SVA96708.1"/>
    <property type="molecule type" value="Genomic_DNA"/>
</dbReference>
<name>A0A382A591_9ZZZZ</name>
<accession>A0A382A591</accession>
<proteinExistence type="predicted"/>
<organism evidence="1">
    <name type="scientific">marine metagenome</name>
    <dbReference type="NCBI Taxonomy" id="408172"/>
    <lineage>
        <taxon>unclassified sequences</taxon>
        <taxon>metagenomes</taxon>
        <taxon>ecological metagenomes</taxon>
    </lineage>
</organism>
<sequence length="136" mass="14697">VGGYLTMSAAIARKVALAHWGFVQKAAARAPHGVDLKVLGECGTSGLDEATAPLQRFAALVTQEWPEHIGTLGKYGRMGLPQLQQLAAQAQEDDTPVTPEQVETWARNLVDAEQKCFLAVSVHRSVRRLLLINIGV</sequence>